<dbReference type="AlphaFoldDB" id="A0A820H025"/>
<keyword evidence="1" id="KW-1133">Transmembrane helix</keyword>
<comment type="caution">
    <text evidence="2">The sequence shown here is derived from an EMBL/GenBank/DDBJ whole genome shotgun (WGS) entry which is preliminary data.</text>
</comment>
<feature type="non-terminal residue" evidence="2">
    <location>
        <position position="139"/>
    </location>
</feature>
<name>A0A820H025_9BILA</name>
<evidence type="ECO:0000313" key="2">
    <source>
        <dbReference type="EMBL" id="CAF4283491.1"/>
    </source>
</evidence>
<protein>
    <submittedName>
        <fullName evidence="2">Uncharacterized protein</fullName>
    </submittedName>
</protein>
<sequence length="139" mass="15755">GAVLGPIAFVLLLIGLSYFIYSKCQKRGNNQSTAEAFYNVPQTSSRALNYATTSNEFTRGQATPLNNPRVLTQNDVLAGNTISSRRSPPIELQRTSNNISQYPVSVDIPMQEMRHHSDAEHWRNKLRLQEKFEQRYADP</sequence>
<organism evidence="2 3">
    <name type="scientific">Rotaria sordida</name>
    <dbReference type="NCBI Taxonomy" id="392033"/>
    <lineage>
        <taxon>Eukaryota</taxon>
        <taxon>Metazoa</taxon>
        <taxon>Spiralia</taxon>
        <taxon>Gnathifera</taxon>
        <taxon>Rotifera</taxon>
        <taxon>Eurotatoria</taxon>
        <taxon>Bdelloidea</taxon>
        <taxon>Philodinida</taxon>
        <taxon>Philodinidae</taxon>
        <taxon>Rotaria</taxon>
    </lineage>
</organism>
<proteinExistence type="predicted"/>
<dbReference type="Proteomes" id="UP000663823">
    <property type="component" value="Unassembled WGS sequence"/>
</dbReference>
<keyword evidence="1" id="KW-0472">Membrane</keyword>
<evidence type="ECO:0000313" key="3">
    <source>
        <dbReference type="Proteomes" id="UP000663823"/>
    </source>
</evidence>
<keyword evidence="1" id="KW-0812">Transmembrane</keyword>
<gene>
    <name evidence="2" type="ORF">OTI717_LOCUS41494</name>
</gene>
<reference evidence="2" key="1">
    <citation type="submission" date="2021-02" db="EMBL/GenBank/DDBJ databases">
        <authorList>
            <person name="Nowell W R."/>
        </authorList>
    </citation>
    <scope>NUCLEOTIDE SEQUENCE</scope>
</reference>
<dbReference type="EMBL" id="CAJOAX010041716">
    <property type="protein sequence ID" value="CAF4283491.1"/>
    <property type="molecule type" value="Genomic_DNA"/>
</dbReference>
<feature type="transmembrane region" description="Helical" evidence="1">
    <location>
        <begin position="6"/>
        <end position="21"/>
    </location>
</feature>
<accession>A0A820H025</accession>
<evidence type="ECO:0000256" key="1">
    <source>
        <dbReference type="SAM" id="Phobius"/>
    </source>
</evidence>
<feature type="non-terminal residue" evidence="2">
    <location>
        <position position="1"/>
    </location>
</feature>